<reference evidence="10" key="1">
    <citation type="journal article" date="2019" name="Int. J. Syst. Evol. Microbiol.">
        <title>The Global Catalogue of Microorganisms (GCM) 10K type strain sequencing project: providing services to taxonomists for standard genome sequencing and annotation.</title>
        <authorList>
            <consortium name="The Broad Institute Genomics Platform"/>
            <consortium name="The Broad Institute Genome Sequencing Center for Infectious Disease"/>
            <person name="Wu L."/>
            <person name="Ma J."/>
        </authorList>
    </citation>
    <scope>NUCLEOTIDE SEQUENCE [LARGE SCALE GENOMIC DNA]</scope>
    <source>
        <strain evidence="10">JCM 17027</strain>
    </source>
</reference>
<sequence>MIGMIGVVYAVKEAAANGFEPAVLAAAAIGIAALGMFGRRQTRLTYPLIDISLFRNRAFSGVVGANLLSVLGMSGLIYFISQYFQLVMGYSPLKAGIASLPTTIGMVLLSVAAGGIIARSPSRTVLTWGLLIMGVAMVPLAVLTPDSPYLLIAVPLLLTGVGLALTMPTANDLILSSVRKEESGAAAAISETAYELGMALGIATLGSIVTNTYQGFTLPPGTPDDVAAEAQHSLAGAIQQAQTLPAEQGRNLLDAAQDAFTSGLATAATVGAALLFAAAACSWYLLKKPTPTAEEAISAH</sequence>
<dbReference type="Gene3D" id="1.20.1250.20">
    <property type="entry name" value="MFS general substrate transporter like domains"/>
    <property type="match status" value="1"/>
</dbReference>
<feature type="transmembrane region" description="Helical" evidence="8">
    <location>
        <begin position="125"/>
        <end position="143"/>
    </location>
</feature>
<evidence type="ECO:0000256" key="7">
    <source>
        <dbReference type="ARBA" id="ARBA00023251"/>
    </source>
</evidence>
<keyword evidence="7" id="KW-0046">Antibiotic resistance</keyword>
<keyword evidence="4 8" id="KW-0812">Transmembrane</keyword>
<feature type="transmembrane region" description="Helical" evidence="8">
    <location>
        <begin position="100"/>
        <end position="118"/>
    </location>
</feature>
<dbReference type="EMBL" id="BAABCQ010000343">
    <property type="protein sequence ID" value="GAA4018601.1"/>
    <property type="molecule type" value="Genomic_DNA"/>
</dbReference>
<protein>
    <recommendedName>
        <fullName evidence="11">MFS transporter</fullName>
    </recommendedName>
</protein>
<evidence type="ECO:0000256" key="6">
    <source>
        <dbReference type="ARBA" id="ARBA00023136"/>
    </source>
</evidence>
<comment type="caution">
    <text evidence="9">The sequence shown here is derived from an EMBL/GenBank/DDBJ whole genome shotgun (WGS) entry which is preliminary data.</text>
</comment>
<evidence type="ECO:0000256" key="8">
    <source>
        <dbReference type="SAM" id="Phobius"/>
    </source>
</evidence>
<evidence type="ECO:0000313" key="9">
    <source>
        <dbReference type="EMBL" id="GAA4018601.1"/>
    </source>
</evidence>
<dbReference type="InterPro" id="IPR036259">
    <property type="entry name" value="MFS_trans_sf"/>
</dbReference>
<keyword evidence="10" id="KW-1185">Reference proteome</keyword>
<keyword evidence="2" id="KW-0813">Transport</keyword>
<dbReference type="RefSeq" id="WP_345598198.1">
    <property type="nucleotide sequence ID" value="NZ_BAABCQ010000343.1"/>
</dbReference>
<organism evidence="9 10">
    <name type="scientific">Streptomyces marokkonensis</name>
    <dbReference type="NCBI Taxonomy" id="324855"/>
    <lineage>
        <taxon>Bacteria</taxon>
        <taxon>Bacillati</taxon>
        <taxon>Actinomycetota</taxon>
        <taxon>Actinomycetes</taxon>
        <taxon>Kitasatosporales</taxon>
        <taxon>Streptomycetaceae</taxon>
        <taxon>Streptomyces</taxon>
    </lineage>
</organism>
<accession>A0ABP7SZ98</accession>
<dbReference type="SUPFAM" id="SSF103473">
    <property type="entry name" value="MFS general substrate transporter"/>
    <property type="match status" value="1"/>
</dbReference>
<keyword evidence="6 8" id="KW-0472">Membrane</keyword>
<feature type="transmembrane region" description="Helical" evidence="8">
    <location>
        <begin position="18"/>
        <end position="37"/>
    </location>
</feature>
<proteinExistence type="predicted"/>
<evidence type="ECO:0008006" key="11">
    <source>
        <dbReference type="Google" id="ProtNLM"/>
    </source>
</evidence>
<keyword evidence="3" id="KW-1003">Cell membrane</keyword>
<dbReference type="Proteomes" id="UP001500034">
    <property type="component" value="Unassembled WGS sequence"/>
</dbReference>
<evidence type="ECO:0000256" key="3">
    <source>
        <dbReference type="ARBA" id="ARBA00022475"/>
    </source>
</evidence>
<comment type="subcellular location">
    <subcellularLocation>
        <location evidence="1">Cell membrane</location>
        <topology evidence="1">Multi-pass membrane protein</topology>
    </subcellularLocation>
</comment>
<dbReference type="PANTHER" id="PTHR42718">
    <property type="entry name" value="MAJOR FACILITATOR SUPERFAMILY MULTIDRUG TRANSPORTER MFSC"/>
    <property type="match status" value="1"/>
</dbReference>
<evidence type="ECO:0000256" key="5">
    <source>
        <dbReference type="ARBA" id="ARBA00022989"/>
    </source>
</evidence>
<dbReference type="PANTHER" id="PTHR42718:SF47">
    <property type="entry name" value="METHYL VIOLOGEN RESISTANCE PROTEIN SMVA"/>
    <property type="match status" value="1"/>
</dbReference>
<evidence type="ECO:0000256" key="2">
    <source>
        <dbReference type="ARBA" id="ARBA00022448"/>
    </source>
</evidence>
<keyword evidence="5 8" id="KW-1133">Transmembrane helix</keyword>
<evidence type="ECO:0000256" key="1">
    <source>
        <dbReference type="ARBA" id="ARBA00004651"/>
    </source>
</evidence>
<feature type="transmembrane region" description="Helical" evidence="8">
    <location>
        <begin position="259"/>
        <end position="286"/>
    </location>
</feature>
<feature type="transmembrane region" description="Helical" evidence="8">
    <location>
        <begin position="149"/>
        <end position="170"/>
    </location>
</feature>
<dbReference type="CDD" id="cd17321">
    <property type="entry name" value="MFS_MMR_MDR_like"/>
    <property type="match status" value="1"/>
</dbReference>
<name>A0ABP7SZ98_9ACTN</name>
<feature type="transmembrane region" description="Helical" evidence="8">
    <location>
        <begin position="58"/>
        <end position="80"/>
    </location>
</feature>
<dbReference type="Pfam" id="PF07690">
    <property type="entry name" value="MFS_1"/>
    <property type="match status" value="1"/>
</dbReference>
<dbReference type="InterPro" id="IPR011701">
    <property type="entry name" value="MFS"/>
</dbReference>
<evidence type="ECO:0000256" key="4">
    <source>
        <dbReference type="ARBA" id="ARBA00022692"/>
    </source>
</evidence>
<evidence type="ECO:0000313" key="10">
    <source>
        <dbReference type="Proteomes" id="UP001500034"/>
    </source>
</evidence>
<gene>
    <name evidence="9" type="ORF">GCM10022384_70590</name>
</gene>